<comment type="caution">
    <text evidence="1">The sequence shown here is derived from an EMBL/GenBank/DDBJ whole genome shotgun (WGS) entry which is preliminary data.</text>
</comment>
<evidence type="ECO:0000313" key="1">
    <source>
        <dbReference type="EMBL" id="CAE8662305.1"/>
    </source>
</evidence>
<protein>
    <submittedName>
        <fullName evidence="1">Uncharacterized protein</fullName>
    </submittedName>
</protein>
<dbReference type="AlphaFoldDB" id="A0A813J4B8"/>
<proteinExistence type="predicted"/>
<evidence type="ECO:0000313" key="2">
    <source>
        <dbReference type="Proteomes" id="UP000626109"/>
    </source>
</evidence>
<name>A0A813J4B8_POLGL</name>
<reference evidence="1" key="1">
    <citation type="submission" date="2021-02" db="EMBL/GenBank/DDBJ databases">
        <authorList>
            <person name="Dougan E. K."/>
            <person name="Rhodes N."/>
            <person name="Thang M."/>
            <person name="Chan C."/>
        </authorList>
    </citation>
    <scope>NUCLEOTIDE SEQUENCE</scope>
</reference>
<gene>
    <name evidence="1" type="ORF">PGLA2088_LOCUS14818</name>
</gene>
<accession>A0A813J4B8</accession>
<dbReference type="EMBL" id="CAJNNW010018064">
    <property type="protein sequence ID" value="CAE8662305.1"/>
    <property type="molecule type" value="Genomic_DNA"/>
</dbReference>
<sequence length="765" mass="80101">MCLVVDAMGLPSANAVETSGLALVFFRVAIVGLTSPSTGESLGTVAYGDSAFCARPGSVASTATGPVFGASRLPSFAFWTAPSEESRSSVVEIGLETALGIGLDWGPSVALGHRSGMRVYLEPPEAPPDVLELGDDILDTAAHCRLAVNLSMDGCAAPVVAQAGGTAWTYASGKVVFSSLRTGYLLFKVLDSGNGILQSADAAYGQVWVAVEVVKSSRADGAGAISLLPLRMAVTVSPMTMARWRQDMVVAMGTDFQALTGDPQASTEVGWLLQGPDHRSLSEFLPVVALTSAHVGQMPPATCKAIFAGARSALNSGCSCVLVSGLPGCGALDLAAALAKALQAPLTDLSGLLGSSASGPADLKDVGTVSRLYDALRPAATSGSTRWLVLCDVWQAPAELLALLGMAEGIAETQAVSFLEPSVAYPWGSARHPLLLSRCHRGWVKAAVVQDGLGLHPPAGAMAAREHKSLGDLLVRELQSSRAGVQVFKRPLIGELLELLLLPSTSCDALRALALPEPTLSSAELRCCFVQASGLLDFEALRSRCAQRLAEATQASCPLAGTASKSQSSVWRGLFCVEVRAKGVDSANVFWARPASYFTAAVAALQASEPQGMVLTPKGALSAPRRWAEPLASHDGVVFWWCSTAGEAPEVAEQRYSNSAADVVACLLQPPPEEQPWATCDVPAAMLEELALQVKAEGPPEGYFFDGSQYVRNVDGHLSKLHPEWATRLQHLADSHNDEIAQRSIASREVSTMPIFAASSCLRGS</sequence>
<organism evidence="1 2">
    <name type="scientific">Polarella glacialis</name>
    <name type="common">Dinoflagellate</name>
    <dbReference type="NCBI Taxonomy" id="89957"/>
    <lineage>
        <taxon>Eukaryota</taxon>
        <taxon>Sar</taxon>
        <taxon>Alveolata</taxon>
        <taxon>Dinophyceae</taxon>
        <taxon>Suessiales</taxon>
        <taxon>Suessiaceae</taxon>
        <taxon>Polarella</taxon>
    </lineage>
</organism>
<dbReference type="Proteomes" id="UP000626109">
    <property type="component" value="Unassembled WGS sequence"/>
</dbReference>